<dbReference type="CDD" id="cd06261">
    <property type="entry name" value="TM_PBP2"/>
    <property type="match status" value="1"/>
</dbReference>
<comment type="similarity">
    <text evidence="7">Belongs to the binding-protein-dependent transport system permease family. OppBC subfamily.</text>
</comment>
<dbReference type="EMBL" id="JALJXV010000002">
    <property type="protein sequence ID" value="MCP1673581.1"/>
    <property type="molecule type" value="Genomic_DNA"/>
</dbReference>
<evidence type="ECO:0000256" key="5">
    <source>
        <dbReference type="ARBA" id="ARBA00022989"/>
    </source>
</evidence>
<proteinExistence type="inferred from homology"/>
<dbReference type="Proteomes" id="UP001205843">
    <property type="component" value="Unassembled WGS sequence"/>
</dbReference>
<dbReference type="InterPro" id="IPR045621">
    <property type="entry name" value="BPD_transp_1_N"/>
</dbReference>
<evidence type="ECO:0000313" key="10">
    <source>
        <dbReference type="EMBL" id="MCP1673581.1"/>
    </source>
</evidence>
<name>A0AAE3KAM0_9GAMM</name>
<dbReference type="GO" id="GO:0055085">
    <property type="term" value="P:transmembrane transport"/>
    <property type="evidence" value="ECO:0007669"/>
    <property type="project" value="InterPro"/>
</dbReference>
<evidence type="ECO:0000256" key="1">
    <source>
        <dbReference type="ARBA" id="ARBA00004651"/>
    </source>
</evidence>
<feature type="transmembrane region" description="Helical" evidence="8">
    <location>
        <begin position="99"/>
        <end position="122"/>
    </location>
</feature>
<dbReference type="Pfam" id="PF00528">
    <property type="entry name" value="BPD_transp_1"/>
    <property type="match status" value="1"/>
</dbReference>
<evidence type="ECO:0000313" key="11">
    <source>
        <dbReference type="Proteomes" id="UP001205843"/>
    </source>
</evidence>
<accession>A0AAE3KAM0</accession>
<comment type="caution">
    <text evidence="10">The sequence shown here is derived from an EMBL/GenBank/DDBJ whole genome shotgun (WGS) entry which is preliminary data.</text>
</comment>
<feature type="transmembrane region" description="Helical" evidence="8">
    <location>
        <begin position="134"/>
        <end position="157"/>
    </location>
</feature>
<evidence type="ECO:0000256" key="7">
    <source>
        <dbReference type="ARBA" id="ARBA00024202"/>
    </source>
</evidence>
<keyword evidence="5 8" id="KW-1133">Transmembrane helix</keyword>
<dbReference type="PANTHER" id="PTHR43163">
    <property type="entry name" value="DIPEPTIDE TRANSPORT SYSTEM PERMEASE PROTEIN DPPB-RELATED"/>
    <property type="match status" value="1"/>
</dbReference>
<feature type="transmembrane region" description="Helical" evidence="8">
    <location>
        <begin position="177"/>
        <end position="197"/>
    </location>
</feature>
<keyword evidence="4 8" id="KW-0812">Transmembrane</keyword>
<dbReference type="GO" id="GO:0005886">
    <property type="term" value="C:plasma membrane"/>
    <property type="evidence" value="ECO:0007669"/>
    <property type="project" value="UniProtKB-SubCell"/>
</dbReference>
<dbReference type="InterPro" id="IPR035906">
    <property type="entry name" value="MetI-like_sf"/>
</dbReference>
<sequence length="313" mass="34550">MYGYLFRRVLATVPVMLFVAFFVFMLLHMSPGDPAEIIAGNFATPEQVQEIRRALGLERPLHTQFLSWLHSVSQGDLGKSIYSGQDVTRLIAQRIEPTLILTLLTILIAITFAIPMGVLAAWKRNTWIDKTIMSLAVLGFSVPAFVLGYVLIYIGSVSLEIFPTQGYRSIFKDPGSALMHLALPALTLGAVFVALIARMTRATMLDVLSEDYIRTAFAKGLPTHKVLIRHGLKNAMVPIVTTIGLGIALLIGGVVVTESVFAIPGLGRLTVDAVLRKDYPVIQGMILLFSLIYVFLNLLIDLSYVLFDPRIKY</sequence>
<evidence type="ECO:0000256" key="2">
    <source>
        <dbReference type="ARBA" id="ARBA00022448"/>
    </source>
</evidence>
<dbReference type="RefSeq" id="WP_301289114.1">
    <property type="nucleotide sequence ID" value="NZ_JALJXV010000002.1"/>
</dbReference>
<evidence type="ECO:0000259" key="9">
    <source>
        <dbReference type="PROSITE" id="PS50928"/>
    </source>
</evidence>
<dbReference type="PROSITE" id="PS50928">
    <property type="entry name" value="ABC_TM1"/>
    <property type="match status" value="1"/>
</dbReference>
<evidence type="ECO:0000256" key="6">
    <source>
        <dbReference type="ARBA" id="ARBA00023136"/>
    </source>
</evidence>
<dbReference type="Pfam" id="PF19300">
    <property type="entry name" value="BPD_transp_1_N"/>
    <property type="match status" value="1"/>
</dbReference>
<dbReference type="AlphaFoldDB" id="A0AAE3KAM0"/>
<dbReference type="InterPro" id="IPR000515">
    <property type="entry name" value="MetI-like"/>
</dbReference>
<comment type="subcellular location">
    <subcellularLocation>
        <location evidence="1 8">Cell membrane</location>
        <topology evidence="1 8">Multi-pass membrane protein</topology>
    </subcellularLocation>
</comment>
<evidence type="ECO:0000256" key="4">
    <source>
        <dbReference type="ARBA" id="ARBA00022692"/>
    </source>
</evidence>
<keyword evidence="11" id="KW-1185">Reference proteome</keyword>
<feature type="domain" description="ABC transmembrane type-1" evidence="9">
    <location>
        <begin position="95"/>
        <end position="300"/>
    </location>
</feature>
<protein>
    <submittedName>
        <fullName evidence="10">Peptide/nickel transport system permease protein</fullName>
    </submittedName>
</protein>
<evidence type="ECO:0000256" key="8">
    <source>
        <dbReference type="RuleBase" id="RU363032"/>
    </source>
</evidence>
<feature type="transmembrane region" description="Helical" evidence="8">
    <location>
        <begin position="9"/>
        <end position="27"/>
    </location>
</feature>
<evidence type="ECO:0000256" key="3">
    <source>
        <dbReference type="ARBA" id="ARBA00022475"/>
    </source>
</evidence>
<keyword evidence="3" id="KW-1003">Cell membrane</keyword>
<reference evidence="10" key="1">
    <citation type="submission" date="2022-03" db="EMBL/GenBank/DDBJ databases">
        <title>Genomic Encyclopedia of Type Strains, Phase III (KMG-III): the genomes of soil and plant-associated and newly described type strains.</title>
        <authorList>
            <person name="Whitman W."/>
        </authorList>
    </citation>
    <scope>NUCLEOTIDE SEQUENCE</scope>
    <source>
        <strain evidence="10">ANL 6-2</strain>
    </source>
</reference>
<dbReference type="Gene3D" id="1.10.3720.10">
    <property type="entry name" value="MetI-like"/>
    <property type="match status" value="1"/>
</dbReference>
<keyword evidence="2 8" id="KW-0813">Transport</keyword>
<keyword evidence="6 8" id="KW-0472">Membrane</keyword>
<gene>
    <name evidence="10" type="ORF">J2T57_000680</name>
</gene>
<feature type="transmembrane region" description="Helical" evidence="8">
    <location>
        <begin position="235"/>
        <end position="261"/>
    </location>
</feature>
<organism evidence="10 11">
    <name type="scientific">Natronocella acetinitrilica</name>
    <dbReference type="NCBI Taxonomy" id="414046"/>
    <lineage>
        <taxon>Bacteria</taxon>
        <taxon>Pseudomonadati</taxon>
        <taxon>Pseudomonadota</taxon>
        <taxon>Gammaproteobacteria</taxon>
        <taxon>Chromatiales</taxon>
        <taxon>Ectothiorhodospiraceae</taxon>
        <taxon>Natronocella</taxon>
    </lineage>
</organism>
<dbReference type="SUPFAM" id="SSF161098">
    <property type="entry name" value="MetI-like"/>
    <property type="match status" value="1"/>
</dbReference>
<dbReference type="PANTHER" id="PTHR43163:SF6">
    <property type="entry name" value="DIPEPTIDE TRANSPORT SYSTEM PERMEASE PROTEIN DPPB-RELATED"/>
    <property type="match status" value="1"/>
</dbReference>
<feature type="transmembrane region" description="Helical" evidence="8">
    <location>
        <begin position="281"/>
        <end position="307"/>
    </location>
</feature>